<organism evidence="5 6">
    <name type="scientific">Pseudonocardia ailaonensis</name>
    <dbReference type="NCBI Taxonomy" id="367279"/>
    <lineage>
        <taxon>Bacteria</taxon>
        <taxon>Bacillati</taxon>
        <taxon>Actinomycetota</taxon>
        <taxon>Actinomycetes</taxon>
        <taxon>Pseudonocardiales</taxon>
        <taxon>Pseudonocardiaceae</taxon>
        <taxon>Pseudonocardia</taxon>
    </lineage>
</organism>
<feature type="domain" description="HTH marR-type" evidence="4">
    <location>
        <begin position="14"/>
        <end position="146"/>
    </location>
</feature>
<dbReference type="EMBL" id="BAAAQK010000026">
    <property type="protein sequence ID" value="GAA1873553.1"/>
    <property type="molecule type" value="Genomic_DNA"/>
</dbReference>
<reference evidence="5 6" key="1">
    <citation type="journal article" date="2019" name="Int. J. Syst. Evol. Microbiol.">
        <title>The Global Catalogue of Microorganisms (GCM) 10K type strain sequencing project: providing services to taxonomists for standard genome sequencing and annotation.</title>
        <authorList>
            <consortium name="The Broad Institute Genomics Platform"/>
            <consortium name="The Broad Institute Genome Sequencing Center for Infectious Disease"/>
            <person name="Wu L."/>
            <person name="Ma J."/>
        </authorList>
    </citation>
    <scope>NUCLEOTIDE SEQUENCE [LARGE SCALE GENOMIC DNA]</scope>
    <source>
        <strain evidence="5 6">JCM 16009</strain>
    </source>
</reference>
<sequence>MTVVTSPGPPPAGPGSIAVLLAMVGRRVREEIDSALRQEQLAMRHLSALGHLARRPGMSYSELGRRAGVTAQSMQATLRQLEERGAVERRTEPGRGRVAELHVTADGRRLLATAEKAVAEVERVMLASVPRPERALLARTLIGMVGRLGEDAP</sequence>
<evidence type="ECO:0000256" key="3">
    <source>
        <dbReference type="ARBA" id="ARBA00023163"/>
    </source>
</evidence>
<dbReference type="InterPro" id="IPR036388">
    <property type="entry name" value="WH-like_DNA-bd_sf"/>
</dbReference>
<dbReference type="Pfam" id="PF12802">
    <property type="entry name" value="MarR_2"/>
    <property type="match status" value="1"/>
</dbReference>
<keyword evidence="2" id="KW-0238">DNA-binding</keyword>
<dbReference type="InterPro" id="IPR036390">
    <property type="entry name" value="WH_DNA-bd_sf"/>
</dbReference>
<dbReference type="SUPFAM" id="SSF46785">
    <property type="entry name" value="Winged helix' DNA-binding domain"/>
    <property type="match status" value="1"/>
</dbReference>
<dbReference type="PROSITE" id="PS50995">
    <property type="entry name" value="HTH_MARR_2"/>
    <property type="match status" value="1"/>
</dbReference>
<protein>
    <recommendedName>
        <fullName evidence="4">HTH marR-type domain-containing protein</fullName>
    </recommendedName>
</protein>
<evidence type="ECO:0000259" key="4">
    <source>
        <dbReference type="PROSITE" id="PS50995"/>
    </source>
</evidence>
<accession>A0ABN2NKY6</accession>
<name>A0ABN2NKY6_9PSEU</name>
<dbReference type="RefSeq" id="WP_344425557.1">
    <property type="nucleotide sequence ID" value="NZ_BAAAQK010000026.1"/>
</dbReference>
<evidence type="ECO:0000313" key="6">
    <source>
        <dbReference type="Proteomes" id="UP001500449"/>
    </source>
</evidence>
<dbReference type="InterPro" id="IPR000835">
    <property type="entry name" value="HTH_MarR-typ"/>
</dbReference>
<proteinExistence type="predicted"/>
<dbReference type="Gene3D" id="1.10.10.10">
    <property type="entry name" value="Winged helix-like DNA-binding domain superfamily/Winged helix DNA-binding domain"/>
    <property type="match status" value="1"/>
</dbReference>
<evidence type="ECO:0000313" key="5">
    <source>
        <dbReference type="EMBL" id="GAA1873553.1"/>
    </source>
</evidence>
<dbReference type="SMART" id="SM00347">
    <property type="entry name" value="HTH_MARR"/>
    <property type="match status" value="1"/>
</dbReference>
<gene>
    <name evidence="5" type="ORF">GCM10009836_63160</name>
</gene>
<keyword evidence="6" id="KW-1185">Reference proteome</keyword>
<keyword evidence="3" id="KW-0804">Transcription</keyword>
<dbReference type="Proteomes" id="UP001500449">
    <property type="component" value="Unassembled WGS sequence"/>
</dbReference>
<dbReference type="PANTHER" id="PTHR42756">
    <property type="entry name" value="TRANSCRIPTIONAL REGULATOR, MARR"/>
    <property type="match status" value="1"/>
</dbReference>
<evidence type="ECO:0000256" key="2">
    <source>
        <dbReference type="ARBA" id="ARBA00023125"/>
    </source>
</evidence>
<dbReference type="PANTHER" id="PTHR42756:SF1">
    <property type="entry name" value="TRANSCRIPTIONAL REPRESSOR OF EMRAB OPERON"/>
    <property type="match status" value="1"/>
</dbReference>
<comment type="caution">
    <text evidence="5">The sequence shown here is derived from an EMBL/GenBank/DDBJ whole genome shotgun (WGS) entry which is preliminary data.</text>
</comment>
<keyword evidence="1" id="KW-0805">Transcription regulation</keyword>
<evidence type="ECO:0000256" key="1">
    <source>
        <dbReference type="ARBA" id="ARBA00023015"/>
    </source>
</evidence>